<accession>A0AAD9KKB5</accession>
<evidence type="ECO:0000256" key="5">
    <source>
        <dbReference type="ARBA" id="ARBA00022989"/>
    </source>
</evidence>
<keyword evidence="4 12" id="KW-0812">Transmembrane</keyword>
<keyword evidence="7 12" id="KW-0406">Ion transport</keyword>
<dbReference type="Gene3D" id="1.10.287.820">
    <property type="entry name" value="Acid-sensing ion channel domain"/>
    <property type="match status" value="1"/>
</dbReference>
<comment type="subcellular location">
    <subcellularLocation>
        <location evidence="1">Membrane</location>
        <topology evidence="1">Multi-pass membrane protein</topology>
    </subcellularLocation>
</comment>
<evidence type="ECO:0000256" key="11">
    <source>
        <dbReference type="ARBA" id="ARBA00023303"/>
    </source>
</evidence>
<keyword evidence="2 12" id="KW-0813">Transport</keyword>
<dbReference type="Pfam" id="PF00858">
    <property type="entry name" value="ASC"/>
    <property type="match status" value="2"/>
</dbReference>
<keyword evidence="6" id="KW-0915">Sodium</keyword>
<dbReference type="GO" id="GO:0005886">
    <property type="term" value="C:plasma membrane"/>
    <property type="evidence" value="ECO:0007669"/>
    <property type="project" value="TreeGrafter"/>
</dbReference>
<evidence type="ECO:0000256" key="4">
    <source>
        <dbReference type="ARBA" id="ARBA00022692"/>
    </source>
</evidence>
<dbReference type="PRINTS" id="PR01078">
    <property type="entry name" value="AMINACHANNEL"/>
</dbReference>
<evidence type="ECO:0000256" key="1">
    <source>
        <dbReference type="ARBA" id="ARBA00004141"/>
    </source>
</evidence>
<comment type="caution">
    <text evidence="14">The sequence shown here is derived from an EMBL/GenBank/DDBJ whole genome shotgun (WGS) entry which is preliminary data.</text>
</comment>
<dbReference type="Gene3D" id="1.10.287.770">
    <property type="entry name" value="YojJ-like"/>
    <property type="match status" value="1"/>
</dbReference>
<keyword evidence="9" id="KW-0325">Glycoprotein</keyword>
<keyword evidence="10 12" id="KW-0739">Sodium transport</keyword>
<proteinExistence type="inferred from homology"/>
<dbReference type="Proteomes" id="UP001209878">
    <property type="component" value="Unassembled WGS sequence"/>
</dbReference>
<keyword evidence="8 13" id="KW-0472">Membrane</keyword>
<comment type="similarity">
    <text evidence="12">Belongs to the amiloride-sensitive sodium channel (TC 1.A.6) family.</text>
</comment>
<keyword evidence="15" id="KW-1185">Reference proteome</keyword>
<keyword evidence="5 13" id="KW-1133">Transmembrane helix</keyword>
<gene>
    <name evidence="14" type="ORF">NP493_895g02029</name>
</gene>
<evidence type="ECO:0000313" key="15">
    <source>
        <dbReference type="Proteomes" id="UP001209878"/>
    </source>
</evidence>
<dbReference type="FunFam" id="1.10.287.770:FF:000001">
    <property type="entry name" value="Acid-sensing ion channel subunit 1"/>
    <property type="match status" value="1"/>
</dbReference>
<dbReference type="EMBL" id="JAODUO010000895">
    <property type="protein sequence ID" value="KAK2173179.1"/>
    <property type="molecule type" value="Genomic_DNA"/>
</dbReference>
<dbReference type="GO" id="GO:0015280">
    <property type="term" value="F:ligand-gated sodium channel activity"/>
    <property type="evidence" value="ECO:0007669"/>
    <property type="project" value="TreeGrafter"/>
</dbReference>
<dbReference type="PANTHER" id="PTHR11690">
    <property type="entry name" value="AMILORIDE-SENSITIVE SODIUM CHANNEL-RELATED"/>
    <property type="match status" value="1"/>
</dbReference>
<dbReference type="AlphaFoldDB" id="A0AAD9KKB5"/>
<evidence type="ECO:0000256" key="6">
    <source>
        <dbReference type="ARBA" id="ARBA00023053"/>
    </source>
</evidence>
<evidence type="ECO:0000256" key="7">
    <source>
        <dbReference type="ARBA" id="ARBA00023065"/>
    </source>
</evidence>
<dbReference type="InterPro" id="IPR001873">
    <property type="entry name" value="ENaC"/>
</dbReference>
<keyword evidence="11 12" id="KW-0407">Ion channel</keyword>
<evidence type="ECO:0000256" key="13">
    <source>
        <dbReference type="SAM" id="Phobius"/>
    </source>
</evidence>
<feature type="transmembrane region" description="Helical" evidence="13">
    <location>
        <begin position="732"/>
        <end position="755"/>
    </location>
</feature>
<organism evidence="14 15">
    <name type="scientific">Ridgeia piscesae</name>
    <name type="common">Tubeworm</name>
    <dbReference type="NCBI Taxonomy" id="27915"/>
    <lineage>
        <taxon>Eukaryota</taxon>
        <taxon>Metazoa</taxon>
        <taxon>Spiralia</taxon>
        <taxon>Lophotrochozoa</taxon>
        <taxon>Annelida</taxon>
        <taxon>Polychaeta</taxon>
        <taxon>Sedentaria</taxon>
        <taxon>Canalipalpata</taxon>
        <taxon>Sabellida</taxon>
        <taxon>Siboglinidae</taxon>
        <taxon>Ridgeia</taxon>
    </lineage>
</organism>
<protein>
    <submittedName>
        <fullName evidence="14">Uncharacterized protein</fullName>
    </submittedName>
</protein>
<evidence type="ECO:0000256" key="9">
    <source>
        <dbReference type="ARBA" id="ARBA00023180"/>
    </source>
</evidence>
<evidence type="ECO:0000256" key="8">
    <source>
        <dbReference type="ARBA" id="ARBA00023136"/>
    </source>
</evidence>
<reference evidence="14" key="1">
    <citation type="journal article" date="2023" name="Mol. Biol. Evol.">
        <title>Third-Generation Sequencing Reveals the Adaptive Role of the Epigenome in Three Deep-Sea Polychaetes.</title>
        <authorList>
            <person name="Perez M."/>
            <person name="Aroh O."/>
            <person name="Sun Y."/>
            <person name="Lan Y."/>
            <person name="Juniper S.K."/>
            <person name="Young C.R."/>
            <person name="Angers B."/>
            <person name="Qian P.Y."/>
        </authorList>
    </citation>
    <scope>NUCLEOTIDE SEQUENCE</scope>
    <source>
        <strain evidence="14">R07B-5</strain>
    </source>
</reference>
<evidence type="ECO:0000256" key="3">
    <source>
        <dbReference type="ARBA" id="ARBA00022461"/>
    </source>
</evidence>
<evidence type="ECO:0000313" key="14">
    <source>
        <dbReference type="EMBL" id="KAK2173179.1"/>
    </source>
</evidence>
<name>A0AAD9KKB5_RIDPI</name>
<sequence>MPRRVSQTGADSGLRLRVNVEQYEYMRGPNSAGGVKILLHRQHEIPSVRDLGDAIPAGAHAFVGVRLYQTKNLPEPHGDCVSHTPLQYFRHYSLAACKLECLTRFMVARCRCRAAHMPETTPGSPPVCDIKAYTHCYVPTLDEFRLHSDACACPVPCAEIHYESGITYASASGRNIDSPSGGNVTNALRAKYVKARETEQRVKPDIVDEDTKVINTLNHQLLELVRTLQTTTEIVGRIETHISRLTVQLRSRLKFHSKRGLLKLKYAVDHDFVRGFEVMNERTFSHVTDNFYQLTSLFRDMLTAYNTSVNGTDTDGVRLVGLREAWYVGTLRDLWKIRHLASRALANFTQVHAAFCNGTNIVNFRKSPKRRYDSTYIWLEYLTESREQKYYGRLHRYTSRFVTNVDTLLQFNEDLYRHGVLPDPATCDNVMSDFEQWSRSYNYYRFLYEDRVVFGAQKNVQAVVDRFDRLNEAFSSKVNDIKLMTESLRSQARVLNDTSLDTVRSAVTMAMQYLRDTGVRKLDIAAIVTSPAFREDLQKFVNFFRDLRGQGQRLLVEWHRFSAKYLAVWTNMLDEKALTDFYVMIHDDVNQLQHNDTARPHLAAILATMSGVRADVIANLTLEELNVLLNADFAVVDRPSLYDRLRLSLADVIDRNNLVTLLGEKADVFASTMDTFAADLERYQASVVIDGSFYKENFAQMNIYMRELTYQEMEQQEAYDLTALFSDIGGSMGLFVGGSIITIIELFDVVVHTLLKRSLAD</sequence>
<keyword evidence="3 12" id="KW-0894">Sodium channel</keyword>
<evidence type="ECO:0000256" key="2">
    <source>
        <dbReference type="ARBA" id="ARBA00022448"/>
    </source>
</evidence>
<evidence type="ECO:0000256" key="10">
    <source>
        <dbReference type="ARBA" id="ARBA00023201"/>
    </source>
</evidence>
<evidence type="ECO:0000256" key="12">
    <source>
        <dbReference type="RuleBase" id="RU000679"/>
    </source>
</evidence>